<feature type="compositionally biased region" description="Pro residues" evidence="4">
    <location>
        <begin position="943"/>
        <end position="961"/>
    </location>
</feature>
<feature type="compositionally biased region" description="Polar residues" evidence="4">
    <location>
        <begin position="790"/>
        <end position="806"/>
    </location>
</feature>
<keyword evidence="7" id="KW-1185">Reference proteome</keyword>
<dbReference type="SUPFAM" id="SSF55753">
    <property type="entry name" value="Actin depolymerizing proteins"/>
    <property type="match status" value="5"/>
</dbReference>
<feature type="compositionally biased region" description="Polar residues" evidence="4">
    <location>
        <begin position="918"/>
        <end position="932"/>
    </location>
</feature>
<feature type="compositionally biased region" description="Basic and acidic residues" evidence="4">
    <location>
        <begin position="519"/>
        <end position="532"/>
    </location>
</feature>
<dbReference type="PANTHER" id="PTHR11977:SF136">
    <property type="entry name" value="LOW QUALITY PROTEIN: SUPERVILLIN"/>
    <property type="match status" value="1"/>
</dbReference>
<dbReference type="InterPro" id="IPR003128">
    <property type="entry name" value="Villin_headpiece"/>
</dbReference>
<name>A0A5C6P6Z9_9TELE</name>
<dbReference type="InterPro" id="IPR029006">
    <property type="entry name" value="ADF-H/Gelsolin-like_dom_sf"/>
</dbReference>
<dbReference type="GO" id="GO:0005546">
    <property type="term" value="F:phosphatidylinositol-4,5-bisphosphate binding"/>
    <property type="evidence" value="ECO:0007669"/>
    <property type="project" value="TreeGrafter"/>
</dbReference>
<dbReference type="GO" id="GO:0051015">
    <property type="term" value="F:actin filament binding"/>
    <property type="evidence" value="ECO:0007669"/>
    <property type="project" value="InterPro"/>
</dbReference>
<feature type="region of interest" description="Disordered" evidence="4">
    <location>
        <begin position="1038"/>
        <end position="1071"/>
    </location>
</feature>
<evidence type="ECO:0000256" key="3">
    <source>
        <dbReference type="SAM" id="Coils"/>
    </source>
</evidence>
<organism evidence="6 7">
    <name type="scientific">Takifugu flavidus</name>
    <name type="common">sansaifugu</name>
    <dbReference type="NCBI Taxonomy" id="433684"/>
    <lineage>
        <taxon>Eukaryota</taxon>
        <taxon>Metazoa</taxon>
        <taxon>Chordata</taxon>
        <taxon>Craniata</taxon>
        <taxon>Vertebrata</taxon>
        <taxon>Euteleostomi</taxon>
        <taxon>Actinopterygii</taxon>
        <taxon>Neopterygii</taxon>
        <taxon>Teleostei</taxon>
        <taxon>Neoteleostei</taxon>
        <taxon>Acanthomorphata</taxon>
        <taxon>Eupercaria</taxon>
        <taxon>Tetraodontiformes</taxon>
        <taxon>Tetradontoidea</taxon>
        <taxon>Tetraodontidae</taxon>
        <taxon>Takifugu</taxon>
    </lineage>
</organism>
<dbReference type="GO" id="GO:0051016">
    <property type="term" value="P:barbed-end actin filament capping"/>
    <property type="evidence" value="ECO:0007669"/>
    <property type="project" value="TreeGrafter"/>
</dbReference>
<sequence length="2175" mass="243197">MFRNPWISSYNVNHSEPFSQALGQKHPRKLCSSTSLPTEAFSFQSDISLREKTTLVKSVSDTDAKRLVVLPKVSELKKVFEEAVRQDLGMNRKERIARRLEGIESDAPPALVSGGLVANRMLEEDPPRYTRASDPGEPCVRVRHYSREELEAPQRPSDHLDKSLQAKRAVDCSGPEPLLVYVEPVKFSTSSAHTCGPSDSSLSSKAERIARYKAERRRQLSESYGILLDQEPETDTPQYRPWRNPDLSDDQKTSRHDRDRQEAAEEGQEPRVPYRSGVGRVYMRNQPDQQSTSLSDLRHSNQPLLQEKSKRFSEQEKVMNIKNYHHGGVQENSRTRSKSQEQHGLPPLQPQHHQGEVHHEPGSASTKDNHSLTGVPSSPRSSRRASLPAARYGISPGDLFIEQQAQSILNRQGESMKAEVSAMDGDPSDGDRAVRRPRRYITPGDSRLSERFRTQPITSAERLESDRTRVSPSQLQSTEDEEKLDDRAKMSVAAKRSLFRELERSSEGAVPKPRSRNAAVERRLRRVQDRAHTQPVTNMEVASASSIQHSEPDSTVQDHERQSQKSSQVSKAGVEGDPLENVSGEPDMSTLSLTEKMALFNRLSHAADRNTEGLRGDSRLRRASARFQTQPITPGEVAQLKNGGVVNLEPLSGSLFLPVTAEPAQASVTSATVTPGSSGVCNEDHLSPGTSAIISCSPAQQRAASSHQQRALRYFSMTQSREPGNSETEPNISPFPPSSTAGLRQQEESGREHPREEEGVEGRQQGGASEENQESSSKGKSCSPDVQPHPQHSWQRGESKPLTSWSGIVGDSQERGEQGGRGLHLQEASSKQGQDRSYGPAGVSDVLHDRGPPRPPVAQLSSRTASENLDDHQHLQQTCTQPPRTYPKPITQQPPPTLPKPPSDITPQPPPSLAKPFTQASQTQLRLQTFSQPLPKPYLQTSPPNPQPKSQIPPPTPPKPQALPQALVKSYSLTLDHSGDFNRSSVLPGDLLSPTESEDILLDRMSSKQMSIKERVALLKKSGEEDWKNRINKKQEVVKASTEQQVQSWHPDPAAVEKEEQGDQSTTSASEQLWEPVFSSTFSPPVSLGQKCQYIDHHIQKPVGEDEAQMTIVERKQMISVHEDAWKTKGRGAANDSAQYTVAARMVQKGLAASSSVISPILAPVCNKLKSNTSAVSRPAEDIEAKADMESDKKLDKLESFLGRLNSKVAGLQETTLTVTEKAVKEVMKLDDEIFSKFYRHVAEFPHKPTRIEFNEDFDAIFGSQGPKLASAMMLHKRLVRPSRNVPASRNPLKLLAAREDIRHEYTEQRLNVAQLETRRMKAERSDRTDNKSSEYSEAALAGLASQEKFSSVSLRNVTTSEQTSNNSAVPFKNLMLIQVKGRRHVQTRLVEPRASSLNSGDCFLLVAPEHCSVWIGEFSNIIERAKVIDLANYIQTKKDLGCRASHVHTIEEGVNTQAQDTQEFWNILGGKTAHQGAGPPEEDEQFENAIVETNCIFRLLDDKLVPEDDEWGKVPRSSLLNSKEVLVFDFGSEVYVWHGKEVTLGQRKVAFQLAKHLWNGMFDYTCCDINPLDPGGCNALIPRKGQGRPDWAIFGRLTEHNETILFKEKFSDWTDSKLSSPKEGISVAPEPKALEAPGRQCQAYDAALMLPVLQTSVSTIIDGVNVGRGHGSLETEDHMRTQEISTVSVDVWHILEFDYSRLPRQSIGQFHEGDAYVVKWKCMVSTSVGRRQNPEVRSTGPGKEKCCYFFWQGRHSSVSEKGTSALMTVELDEERGAQIQVQQGKEPPCFLQCFNGGMIIHAGKREEEEENSQSEWRLYCVRGEVPVEGHLLEVVCHCSSLRSRASMILLNINKAIIYLWHGCKTQVHTRSVGTTTALRIKEQCPLEAGLHSSSKVTVLECDEGAEPPGFWEALGRKDRKTYDCMLQDPGKFNFTPRLFHLSSTSGEFVAREFFHPSRVPDRVSSLPFLQEDLYNAPQPTLFLVDNFHEVYLWQGWWPQDSESTGSARIRWDADRKCAMETVLQYCREKDEEKVQKSYLIHAGLEPLTFTNMFPSWEHREDVAEITEREAEVCSQIILVEDVLARLCQDTFPLAQLLARPLPEGVDPLRLELYLSDQDFQKALDMTKEEYESLPGWKQDNRSCFLPQGEPLGMLLCSGDWPPSRKSWTLGLLLC</sequence>
<reference evidence="6 7" key="1">
    <citation type="submission" date="2019-04" db="EMBL/GenBank/DDBJ databases">
        <title>Chromosome genome assembly for Takifugu flavidus.</title>
        <authorList>
            <person name="Xiao S."/>
        </authorList>
    </citation>
    <scope>NUCLEOTIDE SEQUENCE [LARGE SCALE GENOMIC DNA]</scope>
    <source>
        <strain evidence="6">HTHZ2018</strain>
        <tissue evidence="6">Muscle</tissue>
    </source>
</reference>
<dbReference type="GO" id="GO:0008154">
    <property type="term" value="P:actin polymerization or depolymerization"/>
    <property type="evidence" value="ECO:0007669"/>
    <property type="project" value="TreeGrafter"/>
</dbReference>
<dbReference type="Proteomes" id="UP000324091">
    <property type="component" value="Chromosome 15"/>
</dbReference>
<protein>
    <submittedName>
        <fullName evidence="6">Supervillin</fullName>
    </submittedName>
</protein>
<feature type="compositionally biased region" description="Pro residues" evidence="4">
    <location>
        <begin position="892"/>
        <end position="913"/>
    </location>
</feature>
<keyword evidence="2" id="KW-0009">Actin-binding</keyword>
<feature type="region of interest" description="Disordered" evidence="4">
    <location>
        <begin position="405"/>
        <end position="587"/>
    </location>
</feature>
<dbReference type="CDD" id="cd11289">
    <property type="entry name" value="gelsolin_S2_like"/>
    <property type="match status" value="1"/>
</dbReference>
<feature type="compositionally biased region" description="Basic and acidic residues" evidence="4">
    <location>
        <begin position="550"/>
        <end position="563"/>
    </location>
</feature>
<dbReference type="InterPro" id="IPR007123">
    <property type="entry name" value="Gelsolin-like_dom"/>
</dbReference>
<feature type="region of interest" description="Disordered" evidence="4">
    <location>
        <begin position="147"/>
        <end position="168"/>
    </location>
</feature>
<dbReference type="EMBL" id="RHFK02000007">
    <property type="protein sequence ID" value="TWW73970.1"/>
    <property type="molecule type" value="Genomic_DNA"/>
</dbReference>
<dbReference type="Gene3D" id="3.40.20.10">
    <property type="entry name" value="Severin"/>
    <property type="match status" value="5"/>
</dbReference>
<feature type="region of interest" description="Disordered" evidence="4">
    <location>
        <begin position="223"/>
        <end position="277"/>
    </location>
</feature>
<comment type="similarity">
    <text evidence="1">Belongs to the villin/gelsolin family.</text>
</comment>
<dbReference type="Gene3D" id="1.10.950.10">
    <property type="entry name" value="Villin headpiece domain"/>
    <property type="match status" value="1"/>
</dbReference>
<feature type="region of interest" description="Disordered" evidence="4">
    <location>
        <begin position="322"/>
        <end position="390"/>
    </location>
</feature>
<dbReference type="CDD" id="cd11293">
    <property type="entry name" value="gelsolin_S4_like"/>
    <property type="match status" value="1"/>
</dbReference>
<keyword evidence="3" id="KW-0175">Coiled coil</keyword>
<dbReference type="SMART" id="SM00153">
    <property type="entry name" value="VHP"/>
    <property type="match status" value="1"/>
</dbReference>
<proteinExistence type="inferred from homology"/>
<dbReference type="InterPro" id="IPR007122">
    <property type="entry name" value="Villin/Gelsolin"/>
</dbReference>
<feature type="region of interest" description="Disordered" evidence="4">
    <location>
        <begin position="719"/>
        <end position="965"/>
    </location>
</feature>
<evidence type="ECO:0000256" key="4">
    <source>
        <dbReference type="SAM" id="MobiDB-lite"/>
    </source>
</evidence>
<dbReference type="InterPro" id="IPR036886">
    <property type="entry name" value="Villin_headpiece_dom_sf"/>
</dbReference>
<dbReference type="SUPFAM" id="SSF47050">
    <property type="entry name" value="VHP, Villin headpiece domain"/>
    <property type="match status" value="1"/>
</dbReference>
<dbReference type="CDD" id="cd11288">
    <property type="entry name" value="gelsolin_S5_like"/>
    <property type="match status" value="1"/>
</dbReference>
<dbReference type="PROSITE" id="PS51089">
    <property type="entry name" value="HP"/>
    <property type="match status" value="1"/>
</dbReference>
<dbReference type="Pfam" id="PF02209">
    <property type="entry name" value="VHP"/>
    <property type="match status" value="1"/>
</dbReference>
<feature type="compositionally biased region" description="Polar residues" evidence="4">
    <location>
        <begin position="363"/>
        <end position="375"/>
    </location>
</feature>
<comment type="caution">
    <text evidence="6">The sequence shown here is derived from an EMBL/GenBank/DDBJ whole genome shotgun (WGS) entry which is preliminary data.</text>
</comment>
<accession>A0A5C6P6Z9</accession>
<evidence type="ECO:0000256" key="2">
    <source>
        <dbReference type="ARBA" id="ARBA00023203"/>
    </source>
</evidence>
<dbReference type="GO" id="GO:0015629">
    <property type="term" value="C:actin cytoskeleton"/>
    <property type="evidence" value="ECO:0007669"/>
    <property type="project" value="TreeGrafter"/>
</dbReference>
<dbReference type="GO" id="GO:0005737">
    <property type="term" value="C:cytoplasm"/>
    <property type="evidence" value="ECO:0007669"/>
    <property type="project" value="TreeGrafter"/>
</dbReference>
<evidence type="ECO:0000313" key="7">
    <source>
        <dbReference type="Proteomes" id="UP000324091"/>
    </source>
</evidence>
<feature type="coiled-coil region" evidence="3">
    <location>
        <begin position="1299"/>
        <end position="1326"/>
    </location>
</feature>
<gene>
    <name evidence="6" type="ORF">D4764_15G0013660</name>
</gene>
<feature type="compositionally biased region" description="Low complexity" evidence="4">
    <location>
        <begin position="376"/>
        <end position="390"/>
    </location>
</feature>
<dbReference type="PANTHER" id="PTHR11977">
    <property type="entry name" value="VILLIN"/>
    <property type="match status" value="1"/>
</dbReference>
<evidence type="ECO:0000256" key="1">
    <source>
        <dbReference type="ARBA" id="ARBA00008418"/>
    </source>
</evidence>
<evidence type="ECO:0000313" key="6">
    <source>
        <dbReference type="EMBL" id="TWW73970.1"/>
    </source>
</evidence>
<dbReference type="CDD" id="cd11280">
    <property type="entry name" value="gelsolin_like"/>
    <property type="match status" value="1"/>
</dbReference>
<feature type="compositionally biased region" description="Polar residues" evidence="4">
    <location>
        <begin position="719"/>
        <end position="731"/>
    </location>
</feature>
<feature type="compositionally biased region" description="Basic and acidic residues" evidence="4">
    <location>
        <begin position="249"/>
        <end position="263"/>
    </location>
</feature>
<dbReference type="Pfam" id="PF00626">
    <property type="entry name" value="Gelsolin"/>
    <property type="match status" value="1"/>
</dbReference>
<dbReference type="GO" id="GO:0051014">
    <property type="term" value="P:actin filament severing"/>
    <property type="evidence" value="ECO:0007669"/>
    <property type="project" value="TreeGrafter"/>
</dbReference>
<feature type="domain" description="HP" evidence="5">
    <location>
        <begin position="2086"/>
        <end position="2149"/>
    </location>
</feature>
<evidence type="ECO:0000259" key="5">
    <source>
        <dbReference type="PROSITE" id="PS51089"/>
    </source>
</evidence>
<dbReference type="SMART" id="SM00262">
    <property type="entry name" value="GEL"/>
    <property type="match status" value="4"/>
</dbReference>
<feature type="compositionally biased region" description="Basic and acidic residues" evidence="4">
    <location>
        <begin position="745"/>
        <end position="761"/>
    </location>
</feature>